<feature type="signal peptide" evidence="2">
    <location>
        <begin position="1"/>
        <end position="22"/>
    </location>
</feature>
<sequence length="252" mass="27239">MLAKNLLFTGITLIASVPQATAAPPDLTFLCNNIPEICTNMCWAVRCANPTFPQGLTFDFPPKSTKDARRKAAGCGRDNKCSPKGSGQTGHRGPPNVSCDEYPFASTKEADSGQQVSRCVPVAEQNSQGGSLSSQQQKWKKENKTYFTIGFGNPGNSKYCNNEACDNDGFQVQDGKATKRSANDPVFRYYRTISGMTIASLDDIEMHSNFTRQADAEEVLVDGTETWTEAVEGGVAHDGGHNCSGTSMEFLP</sequence>
<feature type="region of interest" description="Disordered" evidence="1">
    <location>
        <begin position="61"/>
        <end position="103"/>
    </location>
</feature>
<reference evidence="4 5" key="1">
    <citation type="submission" date="2024-01" db="EMBL/GenBank/DDBJ databases">
        <title>Complete genome of Cladobotryum mycophilum ATHUM6906.</title>
        <authorList>
            <person name="Christinaki A.C."/>
            <person name="Myridakis A.I."/>
            <person name="Kouvelis V.N."/>
        </authorList>
    </citation>
    <scope>NUCLEOTIDE SEQUENCE [LARGE SCALE GENOMIC DNA]</scope>
    <source>
        <strain evidence="4 5">ATHUM6906</strain>
    </source>
</reference>
<feature type="domain" description="Deoxyribonuclease NucA/NucB" evidence="3">
    <location>
        <begin position="41"/>
        <end position="148"/>
    </location>
</feature>
<gene>
    <name evidence="4" type="ORF">PT974_07736</name>
</gene>
<keyword evidence="2" id="KW-0732">Signal</keyword>
<evidence type="ECO:0000256" key="2">
    <source>
        <dbReference type="SAM" id="SignalP"/>
    </source>
</evidence>
<organism evidence="4 5">
    <name type="scientific">Cladobotryum mycophilum</name>
    <dbReference type="NCBI Taxonomy" id="491253"/>
    <lineage>
        <taxon>Eukaryota</taxon>
        <taxon>Fungi</taxon>
        <taxon>Dikarya</taxon>
        <taxon>Ascomycota</taxon>
        <taxon>Pezizomycotina</taxon>
        <taxon>Sordariomycetes</taxon>
        <taxon>Hypocreomycetidae</taxon>
        <taxon>Hypocreales</taxon>
        <taxon>Hypocreaceae</taxon>
        <taxon>Cladobotryum</taxon>
    </lineage>
</organism>
<dbReference type="EMBL" id="JAVFKD010000013">
    <property type="protein sequence ID" value="KAK5991703.1"/>
    <property type="molecule type" value="Genomic_DNA"/>
</dbReference>
<evidence type="ECO:0000259" key="3">
    <source>
        <dbReference type="Pfam" id="PF14040"/>
    </source>
</evidence>
<evidence type="ECO:0000313" key="4">
    <source>
        <dbReference type="EMBL" id="KAK5991703.1"/>
    </source>
</evidence>
<feature type="chain" id="PRO_5045712064" description="Deoxyribonuclease NucA/NucB domain-containing protein" evidence="2">
    <location>
        <begin position="23"/>
        <end position="252"/>
    </location>
</feature>
<dbReference type="Pfam" id="PF14040">
    <property type="entry name" value="DNase_NucA_NucB"/>
    <property type="match status" value="1"/>
</dbReference>
<proteinExistence type="predicted"/>
<evidence type="ECO:0000256" key="1">
    <source>
        <dbReference type="SAM" id="MobiDB-lite"/>
    </source>
</evidence>
<evidence type="ECO:0000313" key="5">
    <source>
        <dbReference type="Proteomes" id="UP001338125"/>
    </source>
</evidence>
<keyword evidence="5" id="KW-1185">Reference proteome</keyword>
<name>A0ABR0SHR3_9HYPO</name>
<comment type="caution">
    <text evidence="4">The sequence shown here is derived from an EMBL/GenBank/DDBJ whole genome shotgun (WGS) entry which is preliminary data.</text>
</comment>
<accession>A0ABR0SHR3</accession>
<dbReference type="Proteomes" id="UP001338125">
    <property type="component" value="Unassembled WGS sequence"/>
</dbReference>
<dbReference type="InterPro" id="IPR029476">
    <property type="entry name" value="DNase_NucA_NucB"/>
</dbReference>
<protein>
    <recommendedName>
        <fullName evidence="3">Deoxyribonuclease NucA/NucB domain-containing protein</fullName>
    </recommendedName>
</protein>